<proteinExistence type="predicted"/>
<dbReference type="SUPFAM" id="SSF47413">
    <property type="entry name" value="lambda repressor-like DNA-binding domains"/>
    <property type="match status" value="1"/>
</dbReference>
<dbReference type="AlphaFoldDB" id="A0A2Z6DXN9"/>
<feature type="domain" description="HTH cro/C1-type" evidence="1">
    <location>
        <begin position="1"/>
        <end position="45"/>
    </location>
</feature>
<accession>A0A2Z6DXN9</accession>
<evidence type="ECO:0000313" key="3">
    <source>
        <dbReference type="Proteomes" id="UP000262004"/>
    </source>
</evidence>
<gene>
    <name evidence="2" type="ORF">HPTL_0943</name>
</gene>
<sequence>MSQEDFARIAGVQRRAQIRYEQDEREPSARYLEAIASVGADVTYILTGRRERPASELTDRARLKAAIEVIEEGLGDKRLPPDKKAEAILLAYELLAEPTATRATVIELIRRVA</sequence>
<keyword evidence="2" id="KW-0238">DNA-binding</keyword>
<dbReference type="InterPro" id="IPR010982">
    <property type="entry name" value="Lambda_DNA-bd_dom_sf"/>
</dbReference>
<dbReference type="KEGG" id="htl:HPTL_0943"/>
<evidence type="ECO:0000259" key="1">
    <source>
        <dbReference type="PROSITE" id="PS50943"/>
    </source>
</evidence>
<dbReference type="Gene3D" id="1.10.260.40">
    <property type="entry name" value="lambda repressor-like DNA-binding domains"/>
    <property type="match status" value="1"/>
</dbReference>
<dbReference type="PROSITE" id="PS50943">
    <property type="entry name" value="HTH_CROC1"/>
    <property type="match status" value="1"/>
</dbReference>
<protein>
    <submittedName>
        <fullName evidence="2">DNA-binding protein</fullName>
    </submittedName>
</protein>
<name>A0A2Z6DXN9_HYDTE</name>
<dbReference type="Proteomes" id="UP000262004">
    <property type="component" value="Chromosome"/>
</dbReference>
<evidence type="ECO:0000313" key="2">
    <source>
        <dbReference type="EMBL" id="BBD77210.1"/>
    </source>
</evidence>
<keyword evidence="3" id="KW-1185">Reference proteome</keyword>
<organism evidence="2 3">
    <name type="scientific">Hydrogenophilus thermoluteolus</name>
    <name type="common">Pseudomonas hydrogenothermophila</name>
    <dbReference type="NCBI Taxonomy" id="297"/>
    <lineage>
        <taxon>Bacteria</taxon>
        <taxon>Pseudomonadati</taxon>
        <taxon>Pseudomonadota</taxon>
        <taxon>Hydrogenophilia</taxon>
        <taxon>Hydrogenophilales</taxon>
        <taxon>Hydrogenophilaceae</taxon>
        <taxon>Hydrogenophilus</taxon>
    </lineage>
</organism>
<dbReference type="EMBL" id="AP018558">
    <property type="protein sequence ID" value="BBD77210.1"/>
    <property type="molecule type" value="Genomic_DNA"/>
</dbReference>
<dbReference type="InterPro" id="IPR001387">
    <property type="entry name" value="Cro/C1-type_HTH"/>
</dbReference>
<dbReference type="CDD" id="cd00093">
    <property type="entry name" value="HTH_XRE"/>
    <property type="match status" value="1"/>
</dbReference>
<reference evidence="2 3" key="1">
    <citation type="submission" date="2018-04" db="EMBL/GenBank/DDBJ databases">
        <title>Complete genome sequence of Hydrogenophilus thermoluteolus TH-1.</title>
        <authorList>
            <person name="Arai H."/>
        </authorList>
    </citation>
    <scope>NUCLEOTIDE SEQUENCE [LARGE SCALE GENOMIC DNA]</scope>
    <source>
        <strain evidence="2 3">TH-1</strain>
    </source>
</reference>
<dbReference type="GO" id="GO:0003677">
    <property type="term" value="F:DNA binding"/>
    <property type="evidence" value="ECO:0007669"/>
    <property type="project" value="UniProtKB-KW"/>
</dbReference>